<feature type="transmembrane region" description="Helical" evidence="17">
    <location>
        <begin position="104"/>
        <end position="125"/>
    </location>
</feature>
<keyword evidence="10 17" id="KW-0249">Electron transport</keyword>
<evidence type="ECO:0000256" key="3">
    <source>
        <dbReference type="ARBA" id="ARBA00009025"/>
    </source>
</evidence>
<dbReference type="GO" id="GO:0042773">
    <property type="term" value="P:ATP synthesis coupled electron transport"/>
    <property type="evidence" value="ECO:0007669"/>
    <property type="project" value="InterPro"/>
</dbReference>
<dbReference type="GO" id="GO:0008137">
    <property type="term" value="F:NADH dehydrogenase (ubiquinone) activity"/>
    <property type="evidence" value="ECO:0007669"/>
    <property type="project" value="UniProtKB-UniRule"/>
</dbReference>
<feature type="transmembrane region" description="Helical" evidence="17">
    <location>
        <begin position="365"/>
        <end position="385"/>
    </location>
</feature>
<feature type="transmembrane region" description="Helical" evidence="17">
    <location>
        <begin position="205"/>
        <end position="224"/>
    </location>
</feature>
<keyword evidence="13 17" id="KW-0830">Ubiquinone</keyword>
<keyword evidence="15 17" id="KW-0472">Membrane</keyword>
<comment type="function">
    <text evidence="1">Core subunit of the mitochondrial membrane respiratory chain NADH dehydrogenase (Complex I) that is believed to belong to the minimal assembly required for catalysis. Complex I functions in the transfer of electrons from NADH to the respiratory chain. The immediate electron acceptor for the enzyme is believed to be ubiquinone.</text>
</comment>
<evidence type="ECO:0000256" key="11">
    <source>
        <dbReference type="ARBA" id="ARBA00022989"/>
    </source>
</evidence>
<protein>
    <recommendedName>
        <fullName evidence="5 17">NADH-ubiquinone oxidoreductase chain 4</fullName>
        <ecNumber evidence="4 17">7.1.1.2</ecNumber>
    </recommendedName>
</protein>
<dbReference type="EC" id="7.1.1.2" evidence="4 17"/>
<keyword evidence="6 17" id="KW-0813">Transport</keyword>
<organism evidence="19">
    <name type="scientific">Parascaris univalens</name>
    <name type="common">Nematode worm</name>
    <dbReference type="NCBI Taxonomy" id="6257"/>
    <lineage>
        <taxon>Eukaryota</taxon>
        <taxon>Metazoa</taxon>
        <taxon>Ecdysozoa</taxon>
        <taxon>Nematoda</taxon>
        <taxon>Chromadorea</taxon>
        <taxon>Rhabditida</taxon>
        <taxon>Spirurina</taxon>
        <taxon>Ascaridomorpha</taxon>
        <taxon>Ascaridoidea</taxon>
        <taxon>Ascarididae</taxon>
        <taxon>Parascaris</taxon>
    </lineage>
</organism>
<comment type="similarity">
    <text evidence="3 17">Belongs to the complex I subunit 4 family.</text>
</comment>
<keyword evidence="7 17" id="KW-0679">Respiratory chain</keyword>
<feature type="transmembrane region" description="Helical" evidence="17">
    <location>
        <begin position="81"/>
        <end position="98"/>
    </location>
</feature>
<proteinExistence type="inferred from homology"/>
<dbReference type="PANTHER" id="PTHR43507">
    <property type="entry name" value="NADH-UBIQUINONE OXIDOREDUCTASE CHAIN 4"/>
    <property type="match status" value="1"/>
</dbReference>
<evidence type="ECO:0000256" key="17">
    <source>
        <dbReference type="RuleBase" id="RU003297"/>
    </source>
</evidence>
<comment type="function">
    <text evidence="17">Core subunit of the mitochondrial membrane respiratory chain NADH dehydrogenase (Complex I) which catalyzes electron transfer from NADH through the respiratory chain, using ubiquinone as an electron acceptor. Essential for the catalytic activity and assembly of complex I.</text>
</comment>
<name>A0A089NCP5_PARUN</name>
<dbReference type="PRINTS" id="PR01437">
    <property type="entry name" value="NUOXDRDTASE4"/>
</dbReference>
<evidence type="ECO:0000259" key="18">
    <source>
        <dbReference type="Pfam" id="PF00361"/>
    </source>
</evidence>
<evidence type="ECO:0000256" key="6">
    <source>
        <dbReference type="ARBA" id="ARBA00022448"/>
    </source>
</evidence>
<gene>
    <name evidence="19" type="primary">ND4</name>
</gene>
<feature type="transmembrane region" description="Helical" evidence="17">
    <location>
        <begin position="316"/>
        <end position="338"/>
    </location>
</feature>
<dbReference type="InterPro" id="IPR003918">
    <property type="entry name" value="NADH_UbQ_OxRdtase"/>
</dbReference>
<feature type="transmembrane region" description="Helical" evidence="17">
    <location>
        <begin position="286"/>
        <end position="304"/>
    </location>
</feature>
<feature type="transmembrane region" description="Helical" evidence="17">
    <location>
        <begin position="137"/>
        <end position="164"/>
    </location>
</feature>
<evidence type="ECO:0000256" key="16">
    <source>
        <dbReference type="ARBA" id="ARBA00049551"/>
    </source>
</evidence>
<feature type="transmembrane region" description="Helical" evidence="17">
    <location>
        <begin position="52"/>
        <end position="74"/>
    </location>
</feature>
<evidence type="ECO:0000313" key="19">
    <source>
        <dbReference type="EMBL" id="AIQ85138.1"/>
    </source>
</evidence>
<evidence type="ECO:0000256" key="15">
    <source>
        <dbReference type="ARBA" id="ARBA00023136"/>
    </source>
</evidence>
<feature type="domain" description="NADH:quinone oxidoreductase/Mrp antiporter transmembrane" evidence="18">
    <location>
        <begin position="102"/>
        <end position="371"/>
    </location>
</feature>
<keyword evidence="11 17" id="KW-1133">Transmembrane helix</keyword>
<evidence type="ECO:0000256" key="13">
    <source>
        <dbReference type="ARBA" id="ARBA00023075"/>
    </source>
</evidence>
<dbReference type="GO" id="GO:0031966">
    <property type="term" value="C:mitochondrial membrane"/>
    <property type="evidence" value="ECO:0007669"/>
    <property type="project" value="UniProtKB-SubCell"/>
</dbReference>
<accession>A0A089NCP5</accession>
<dbReference type="EMBL" id="KM216010">
    <property type="protein sequence ID" value="AIQ85138.1"/>
    <property type="molecule type" value="Genomic_DNA"/>
</dbReference>
<geneLocation type="mitochondrion" evidence="19"/>
<evidence type="ECO:0000256" key="1">
    <source>
        <dbReference type="ARBA" id="ARBA00003257"/>
    </source>
</evidence>
<sequence length="422" mass="48535">MKCVICNYEKSVALLDILLFSFYFFFEPILFFFFMVLFSFLALNSYSWLGCFYFFDSFSFILLVVMSLFILGVVLLSEKNFVLLLLSEVLVVICMLFFVPTNIILMYMYFELSMLPILVMILGYGSQIEKINSSYYLIFYAAFCSFPFLFVYFKSFFFISVVYFDFNFSWELVFILSLSFMMKFPVYFLHLWLPKAHVEAPTTASMLLAGLLLKLGTAGFLRILGCLSFVHNNIWVALAFVGMVLAAFCCMFQSDAKALAAYSSITHMSFVLMALVFVVMSSKTGGIVLMLAHGYTSTLMFYLVGEFFHVSGSRMVYYMGGFFGSGLIVALFFAVVFLSNMGTPPSLSFLSEFIVISSSMGVFKYSFWLLFIYFFTAFYYSIYFLTNSVMGKGFLDLSIWGFGFSTPLIFMMYNIFWMSIFF</sequence>
<evidence type="ECO:0000256" key="4">
    <source>
        <dbReference type="ARBA" id="ARBA00012944"/>
    </source>
</evidence>
<keyword evidence="14 17" id="KW-0496">Mitochondrion</keyword>
<evidence type="ECO:0000256" key="5">
    <source>
        <dbReference type="ARBA" id="ARBA00021006"/>
    </source>
</evidence>
<comment type="subcellular location">
    <subcellularLocation>
        <location evidence="2 17">Mitochondrion membrane</location>
        <topology evidence="2 17">Multi-pass membrane protein</topology>
    </subcellularLocation>
</comment>
<evidence type="ECO:0000256" key="14">
    <source>
        <dbReference type="ARBA" id="ARBA00023128"/>
    </source>
</evidence>
<evidence type="ECO:0000256" key="7">
    <source>
        <dbReference type="ARBA" id="ARBA00022660"/>
    </source>
</evidence>
<evidence type="ECO:0000256" key="9">
    <source>
        <dbReference type="ARBA" id="ARBA00022967"/>
    </source>
</evidence>
<keyword evidence="8 17" id="KW-0812">Transmembrane</keyword>
<dbReference type="InterPro" id="IPR001750">
    <property type="entry name" value="ND/Mrp_TM"/>
</dbReference>
<reference evidence="19" key="1">
    <citation type="journal article" date="2014" name="Parasitol. Res.">
        <title>Parascaris univalens-a victim of large-scale misidentification?</title>
        <authorList>
            <person name="Nielsen M.K."/>
            <person name="Wang J."/>
            <person name="Davis R."/>
            <person name="Bellaw J.L."/>
            <person name="Lyons E.T."/>
            <person name="Lear T.L."/>
            <person name="Goday C."/>
        </authorList>
    </citation>
    <scope>NUCLEOTIDE SEQUENCE</scope>
    <source>
        <strain evidence="19">North American</strain>
    </source>
</reference>
<keyword evidence="9" id="KW-1278">Translocase</keyword>
<evidence type="ECO:0000256" key="12">
    <source>
        <dbReference type="ARBA" id="ARBA00023027"/>
    </source>
</evidence>
<feature type="transmembrane region" description="Helical" evidence="17">
    <location>
        <begin position="397"/>
        <end position="420"/>
    </location>
</feature>
<feature type="transmembrane region" description="Helical" evidence="17">
    <location>
        <begin position="170"/>
        <end position="193"/>
    </location>
</feature>
<dbReference type="Pfam" id="PF00361">
    <property type="entry name" value="Proton_antipo_M"/>
    <property type="match status" value="1"/>
</dbReference>
<evidence type="ECO:0000256" key="2">
    <source>
        <dbReference type="ARBA" id="ARBA00004225"/>
    </source>
</evidence>
<dbReference type="PANTHER" id="PTHR43507:SF20">
    <property type="entry name" value="NADH-UBIQUINONE OXIDOREDUCTASE CHAIN 4"/>
    <property type="match status" value="1"/>
</dbReference>
<feature type="transmembrane region" description="Helical" evidence="17">
    <location>
        <begin position="12"/>
        <end position="40"/>
    </location>
</feature>
<keyword evidence="12 17" id="KW-0520">NAD</keyword>
<dbReference type="AlphaFoldDB" id="A0A089NCP5"/>
<feature type="transmembrane region" description="Helical" evidence="17">
    <location>
        <begin position="259"/>
        <end position="280"/>
    </location>
</feature>
<feature type="transmembrane region" description="Helical" evidence="17">
    <location>
        <begin position="230"/>
        <end position="252"/>
    </location>
</feature>
<evidence type="ECO:0000256" key="8">
    <source>
        <dbReference type="ARBA" id="ARBA00022692"/>
    </source>
</evidence>
<evidence type="ECO:0000256" key="10">
    <source>
        <dbReference type="ARBA" id="ARBA00022982"/>
    </source>
</evidence>
<dbReference type="GO" id="GO:0048039">
    <property type="term" value="F:ubiquinone binding"/>
    <property type="evidence" value="ECO:0007669"/>
    <property type="project" value="TreeGrafter"/>
</dbReference>
<dbReference type="GO" id="GO:0003954">
    <property type="term" value="F:NADH dehydrogenase activity"/>
    <property type="evidence" value="ECO:0007669"/>
    <property type="project" value="TreeGrafter"/>
</dbReference>
<dbReference type="GO" id="GO:0015990">
    <property type="term" value="P:electron transport coupled proton transport"/>
    <property type="evidence" value="ECO:0007669"/>
    <property type="project" value="TreeGrafter"/>
</dbReference>
<comment type="catalytic activity">
    <reaction evidence="16 17">
        <text>a ubiquinone + NADH + 5 H(+)(in) = a ubiquinol + NAD(+) + 4 H(+)(out)</text>
        <dbReference type="Rhea" id="RHEA:29091"/>
        <dbReference type="Rhea" id="RHEA-COMP:9565"/>
        <dbReference type="Rhea" id="RHEA-COMP:9566"/>
        <dbReference type="ChEBI" id="CHEBI:15378"/>
        <dbReference type="ChEBI" id="CHEBI:16389"/>
        <dbReference type="ChEBI" id="CHEBI:17976"/>
        <dbReference type="ChEBI" id="CHEBI:57540"/>
        <dbReference type="ChEBI" id="CHEBI:57945"/>
        <dbReference type="EC" id="7.1.1.2"/>
    </reaction>
</comment>